<dbReference type="SUPFAM" id="SSF53067">
    <property type="entry name" value="Actin-like ATPase domain"/>
    <property type="match status" value="2"/>
</dbReference>
<organism evidence="10 11">
    <name type="scientific">Desulfopila aestuarii DSM 18488</name>
    <dbReference type="NCBI Taxonomy" id="1121416"/>
    <lineage>
        <taxon>Bacteria</taxon>
        <taxon>Pseudomonadati</taxon>
        <taxon>Thermodesulfobacteriota</taxon>
        <taxon>Desulfobulbia</taxon>
        <taxon>Desulfobulbales</taxon>
        <taxon>Desulfocapsaceae</taxon>
        <taxon>Desulfopila</taxon>
    </lineage>
</organism>
<dbReference type="RefSeq" id="WP_073611496.1">
    <property type="nucleotide sequence ID" value="NZ_FRFE01000001.1"/>
</dbReference>
<dbReference type="Pfam" id="PF00370">
    <property type="entry name" value="FGGY_N"/>
    <property type="match status" value="1"/>
</dbReference>
<gene>
    <name evidence="6 7" type="primary">xylB</name>
    <name evidence="10" type="ORF">SAMN02745220_00119</name>
</gene>
<feature type="domain" description="Carbohydrate kinase FGGY C-terminal" evidence="9">
    <location>
        <begin position="255"/>
        <end position="440"/>
    </location>
</feature>
<sequence>MICTYLGIDIGTSAIKAILVNERGEEVVSASVPLTTTRLHPSWSEQEVDQWWGGVIAAMTELWKDQRVDKSTLKGIGLTGQMHGAVLLDSDCRPLRSAILWNDGRAVNEAAYLQERFPLLAKEVGVLPMPGLTAPKLLWLASNEPDVMEKTRWLLSPKDYIRYRLTGEIATDYSDAAGTWLLDQERRVWSKAAVNAVGLSLSQLPPLVESDEVCGHLTGEAAKLLGIAADLPVAGGGGDTPVGAIGFGCVKAGDAVVSLGTSAHIFSPTVSYKPAVESVVHSFCHALPDLWYQMGAMLNGASAFGWVCSLLGEDAGVVDARLHERYDGPGDMLFLPYLTGERTPHNNPHARGVFFGLSPTTDRESLCQSVMEGVAYSIADGRDALTGSGTVIQRAAIGGGGAKSRIWAQIIASVLNIPIIRYRGKERGPAFGAARLARLAVEGGNPYELCREPEIEEVLDPDQSYVGHYRENHQRFKRLYRQLRSEFQGEGGDVR</sequence>
<evidence type="ECO:0000256" key="5">
    <source>
        <dbReference type="ARBA" id="ARBA00022840"/>
    </source>
</evidence>
<evidence type="ECO:0000313" key="11">
    <source>
        <dbReference type="Proteomes" id="UP000184603"/>
    </source>
</evidence>
<keyword evidence="2 6" id="KW-0808">Transferase</keyword>
<dbReference type="PIRSF" id="PIRSF000538">
    <property type="entry name" value="GlpK"/>
    <property type="match status" value="1"/>
</dbReference>
<dbReference type="InterPro" id="IPR018484">
    <property type="entry name" value="FGGY_N"/>
</dbReference>
<dbReference type="AlphaFoldDB" id="A0A1M7XVN7"/>
<dbReference type="InterPro" id="IPR018485">
    <property type="entry name" value="FGGY_C"/>
</dbReference>
<dbReference type="PANTHER" id="PTHR43095:SF6">
    <property type="entry name" value="XYLULOSE KINASE"/>
    <property type="match status" value="1"/>
</dbReference>
<dbReference type="PANTHER" id="PTHR43095">
    <property type="entry name" value="SUGAR KINASE"/>
    <property type="match status" value="1"/>
</dbReference>
<dbReference type="Pfam" id="PF02782">
    <property type="entry name" value="FGGY_C"/>
    <property type="match status" value="1"/>
</dbReference>
<dbReference type="InterPro" id="IPR006000">
    <property type="entry name" value="Xylulokinase"/>
</dbReference>
<comment type="similarity">
    <text evidence="1 6 7">Belongs to the FGGY kinase family.</text>
</comment>
<keyword evidence="4 6" id="KW-0418">Kinase</keyword>
<dbReference type="EMBL" id="FRFE01000001">
    <property type="protein sequence ID" value="SHO42727.1"/>
    <property type="molecule type" value="Genomic_DNA"/>
</dbReference>
<evidence type="ECO:0000256" key="2">
    <source>
        <dbReference type="ARBA" id="ARBA00022679"/>
    </source>
</evidence>
<comment type="function">
    <text evidence="6">Catalyzes the phosphorylation of D-xylulose to D-xylulose 5-phosphate.</text>
</comment>
<keyword evidence="11" id="KW-1185">Reference proteome</keyword>
<evidence type="ECO:0000256" key="3">
    <source>
        <dbReference type="ARBA" id="ARBA00022741"/>
    </source>
</evidence>
<keyword evidence="3 6" id="KW-0547">Nucleotide-binding</keyword>
<dbReference type="GO" id="GO:0042732">
    <property type="term" value="P:D-xylose metabolic process"/>
    <property type="evidence" value="ECO:0007669"/>
    <property type="project" value="UniProtKB-KW"/>
</dbReference>
<feature type="domain" description="Carbohydrate kinase FGGY N-terminal" evidence="8">
    <location>
        <begin position="5"/>
        <end position="246"/>
    </location>
</feature>
<dbReference type="InterPro" id="IPR050406">
    <property type="entry name" value="FGGY_Carb_Kinase"/>
</dbReference>
<proteinExistence type="inferred from homology"/>
<keyword evidence="6 7" id="KW-0119">Carbohydrate metabolism</keyword>
<dbReference type="EC" id="2.7.1.17" evidence="6 7"/>
<accession>A0A1M7XVN7</accession>
<evidence type="ECO:0000256" key="6">
    <source>
        <dbReference type="HAMAP-Rule" id="MF_02220"/>
    </source>
</evidence>
<keyword evidence="5 6" id="KW-0067">ATP-binding</keyword>
<evidence type="ECO:0000256" key="4">
    <source>
        <dbReference type="ARBA" id="ARBA00022777"/>
    </source>
</evidence>
<dbReference type="InterPro" id="IPR000577">
    <property type="entry name" value="Carb_kinase_FGGY"/>
</dbReference>
<feature type="site" description="Important for activity" evidence="6">
    <location>
        <position position="9"/>
    </location>
</feature>
<feature type="binding site" evidence="6">
    <location>
        <begin position="82"/>
        <end position="83"/>
    </location>
    <ligand>
        <name>substrate</name>
    </ligand>
</feature>
<dbReference type="STRING" id="1121416.SAMN02745220_00119"/>
<dbReference type="Proteomes" id="UP000184603">
    <property type="component" value="Unassembled WGS sequence"/>
</dbReference>
<evidence type="ECO:0000313" key="10">
    <source>
        <dbReference type="EMBL" id="SHO42727.1"/>
    </source>
</evidence>
<name>A0A1M7XVN7_9BACT</name>
<protein>
    <recommendedName>
        <fullName evidence="6 7">Xylulose kinase</fullName>
        <shortName evidence="6 7">Xylulokinase</shortName>
        <ecNumber evidence="6 7">2.7.1.17</ecNumber>
    </recommendedName>
</protein>
<dbReference type="GO" id="GO:0005998">
    <property type="term" value="P:xylulose catabolic process"/>
    <property type="evidence" value="ECO:0007669"/>
    <property type="project" value="UniProtKB-UniRule"/>
</dbReference>
<dbReference type="GO" id="GO:0005524">
    <property type="term" value="F:ATP binding"/>
    <property type="evidence" value="ECO:0007669"/>
    <property type="project" value="UniProtKB-UniRule"/>
</dbReference>
<evidence type="ECO:0000259" key="8">
    <source>
        <dbReference type="Pfam" id="PF00370"/>
    </source>
</evidence>
<keyword evidence="6 7" id="KW-0859">Xylose metabolism</keyword>
<comment type="catalytic activity">
    <reaction evidence="6 7">
        <text>D-xylulose + ATP = D-xylulose 5-phosphate + ADP + H(+)</text>
        <dbReference type="Rhea" id="RHEA:10964"/>
        <dbReference type="ChEBI" id="CHEBI:15378"/>
        <dbReference type="ChEBI" id="CHEBI:17140"/>
        <dbReference type="ChEBI" id="CHEBI:30616"/>
        <dbReference type="ChEBI" id="CHEBI:57737"/>
        <dbReference type="ChEBI" id="CHEBI:456216"/>
        <dbReference type="EC" id="2.7.1.17"/>
    </reaction>
</comment>
<feature type="active site" description="Proton acceptor" evidence="6">
    <location>
        <position position="239"/>
    </location>
</feature>
<dbReference type="NCBIfam" id="TIGR01312">
    <property type="entry name" value="XylB"/>
    <property type="match status" value="1"/>
</dbReference>
<dbReference type="GO" id="GO:0004856">
    <property type="term" value="F:D-xylulokinase activity"/>
    <property type="evidence" value="ECO:0007669"/>
    <property type="project" value="UniProtKB-UniRule"/>
</dbReference>
<dbReference type="OrthoDB" id="9805576at2"/>
<evidence type="ECO:0000256" key="1">
    <source>
        <dbReference type="ARBA" id="ARBA00009156"/>
    </source>
</evidence>
<evidence type="ECO:0000259" key="9">
    <source>
        <dbReference type="Pfam" id="PF02782"/>
    </source>
</evidence>
<dbReference type="HAMAP" id="MF_02220">
    <property type="entry name" value="XylB"/>
    <property type="match status" value="1"/>
</dbReference>
<dbReference type="Gene3D" id="3.30.420.40">
    <property type="match status" value="2"/>
</dbReference>
<dbReference type="InterPro" id="IPR043129">
    <property type="entry name" value="ATPase_NBD"/>
</dbReference>
<dbReference type="CDD" id="cd07808">
    <property type="entry name" value="ASKHA_NBD_FGGY_EcXK-like"/>
    <property type="match status" value="1"/>
</dbReference>
<reference evidence="10 11" key="1">
    <citation type="submission" date="2016-12" db="EMBL/GenBank/DDBJ databases">
        <authorList>
            <person name="Song W.-J."/>
            <person name="Kurnit D.M."/>
        </authorList>
    </citation>
    <scope>NUCLEOTIDE SEQUENCE [LARGE SCALE GENOMIC DNA]</scope>
    <source>
        <strain evidence="10 11">DSM 18488</strain>
    </source>
</reference>
<evidence type="ECO:0000256" key="7">
    <source>
        <dbReference type="RuleBase" id="RU364073"/>
    </source>
</evidence>